<name>A0ACB8DRS4_DERSI</name>
<proteinExistence type="predicted"/>
<protein>
    <submittedName>
        <fullName evidence="1">Uncharacterized protein</fullName>
    </submittedName>
</protein>
<accession>A0ACB8DRS4</accession>
<reference evidence="1" key="1">
    <citation type="submission" date="2020-05" db="EMBL/GenBank/DDBJ databases">
        <title>Large-scale comparative analyses of tick genomes elucidate their genetic diversity and vector capacities.</title>
        <authorList>
            <person name="Jia N."/>
            <person name="Wang J."/>
            <person name="Shi W."/>
            <person name="Du L."/>
            <person name="Sun Y."/>
            <person name="Zhan W."/>
            <person name="Jiang J."/>
            <person name="Wang Q."/>
            <person name="Zhang B."/>
            <person name="Ji P."/>
            <person name="Sakyi L.B."/>
            <person name="Cui X."/>
            <person name="Yuan T."/>
            <person name="Jiang B."/>
            <person name="Yang W."/>
            <person name="Lam T.T.-Y."/>
            <person name="Chang Q."/>
            <person name="Ding S."/>
            <person name="Wang X."/>
            <person name="Zhu J."/>
            <person name="Ruan X."/>
            <person name="Zhao L."/>
            <person name="Wei J."/>
            <person name="Que T."/>
            <person name="Du C."/>
            <person name="Cheng J."/>
            <person name="Dai P."/>
            <person name="Han X."/>
            <person name="Huang E."/>
            <person name="Gao Y."/>
            <person name="Liu J."/>
            <person name="Shao H."/>
            <person name="Ye R."/>
            <person name="Li L."/>
            <person name="Wei W."/>
            <person name="Wang X."/>
            <person name="Wang C."/>
            <person name="Yang T."/>
            <person name="Huo Q."/>
            <person name="Li W."/>
            <person name="Guo W."/>
            <person name="Chen H."/>
            <person name="Zhou L."/>
            <person name="Ni X."/>
            <person name="Tian J."/>
            <person name="Zhou Y."/>
            <person name="Sheng Y."/>
            <person name="Liu T."/>
            <person name="Pan Y."/>
            <person name="Xia L."/>
            <person name="Li J."/>
            <person name="Zhao F."/>
            <person name="Cao W."/>
        </authorList>
    </citation>
    <scope>NUCLEOTIDE SEQUENCE</scope>
    <source>
        <strain evidence="1">Dsil-2018</strain>
    </source>
</reference>
<keyword evidence="2" id="KW-1185">Reference proteome</keyword>
<evidence type="ECO:0000313" key="1">
    <source>
        <dbReference type="EMBL" id="KAH7975153.1"/>
    </source>
</evidence>
<organism evidence="1 2">
    <name type="scientific">Dermacentor silvarum</name>
    <name type="common">Tick</name>
    <dbReference type="NCBI Taxonomy" id="543639"/>
    <lineage>
        <taxon>Eukaryota</taxon>
        <taxon>Metazoa</taxon>
        <taxon>Ecdysozoa</taxon>
        <taxon>Arthropoda</taxon>
        <taxon>Chelicerata</taxon>
        <taxon>Arachnida</taxon>
        <taxon>Acari</taxon>
        <taxon>Parasitiformes</taxon>
        <taxon>Ixodida</taxon>
        <taxon>Ixodoidea</taxon>
        <taxon>Ixodidae</taxon>
        <taxon>Rhipicephalinae</taxon>
        <taxon>Dermacentor</taxon>
    </lineage>
</organism>
<gene>
    <name evidence="1" type="ORF">HPB49_024504</name>
</gene>
<evidence type="ECO:0000313" key="2">
    <source>
        <dbReference type="Proteomes" id="UP000821865"/>
    </source>
</evidence>
<dbReference type="EMBL" id="CM023479">
    <property type="protein sequence ID" value="KAH7975153.1"/>
    <property type="molecule type" value="Genomic_DNA"/>
</dbReference>
<comment type="caution">
    <text evidence="1">The sequence shown here is derived from an EMBL/GenBank/DDBJ whole genome shotgun (WGS) entry which is preliminary data.</text>
</comment>
<dbReference type="Proteomes" id="UP000821865">
    <property type="component" value="Chromosome 10"/>
</dbReference>
<sequence>MPDHETGRVHRFRDHDVAGVNWRPTRFVDKVPNTRACGLCRMIPKRTMLLPCAHALCQSCHAASCEGDVGQCPLDQEPFEVADCFTYEFPTKKLNTLKVHCWNEAHGCEYTGTMDRMLEHYENECAFHIVECLRCGEGVRHSDLPSHYVAGCTAALSSAITEHPSSEHTALTIEDVSAALEDLKAMLGDANHDQLHPVIQSQLNELTEQVRNQEARFAEVTRELGASEQHLKDEMAQIAAVITSTVPHQPNPAAEASTSSSLSLRSEKALILRKLEHFTYLSLSALEHLRQASPHPDSSRVIAYCNPSSGRTQRLISALSTTPARIREIGSVIYFLILENCDEILQWQGDLKKFAEITVLHMRDTYFTLAVWKQNCGSTFDVIVRIKFYGMLEDSRCLPPVWRVKVVNLKLPLFSLLPSFNEPCNCKQDQPGFVHFHLAFRIDSDSLKNKDSFPEGKMIFRIELDDKESAGGVTGAPNARQH</sequence>